<sequence>MLKTPEHSSGSSKPKPASLFVSMSIFMALCAERAGRVSRKLKAKTTRRMTTGTAHARKTEHHTSPTLTSRPKQLLSTISNKAIRFMHPKKVGEEGTDAGRTDQPEEWGDGGVWQKTILMGDKCEPLNFSGVIYYDSYGNQLNEVPPRSPRASPLPGYLTRAGKSDYQTSEL</sequence>
<evidence type="ECO:0000313" key="3">
    <source>
        <dbReference type="Proteomes" id="UP000811609"/>
    </source>
</evidence>
<keyword evidence="3" id="KW-1185">Reference proteome</keyword>
<proteinExistence type="predicted"/>
<evidence type="ECO:0000256" key="1">
    <source>
        <dbReference type="SAM" id="MobiDB-lite"/>
    </source>
</evidence>
<dbReference type="AlphaFoldDB" id="A0A8T1NBU2"/>
<feature type="region of interest" description="Disordered" evidence="1">
    <location>
        <begin position="90"/>
        <end position="109"/>
    </location>
</feature>
<comment type="caution">
    <text evidence="2">The sequence shown here is derived from an EMBL/GenBank/DDBJ whole genome shotgun (WGS) entry which is preliminary data.</text>
</comment>
<reference evidence="2" key="1">
    <citation type="submission" date="2020-12" db="EMBL/GenBank/DDBJ databases">
        <title>WGS assembly of Carya illinoinensis cv. Pawnee.</title>
        <authorList>
            <person name="Platts A."/>
            <person name="Shu S."/>
            <person name="Wright S."/>
            <person name="Barry K."/>
            <person name="Edger P."/>
            <person name="Pires J.C."/>
            <person name="Schmutz J."/>
        </authorList>
    </citation>
    <scope>NUCLEOTIDE SEQUENCE</scope>
    <source>
        <tissue evidence="2">Leaf</tissue>
    </source>
</reference>
<dbReference type="PANTHER" id="PTHR33237">
    <property type="entry name" value="F2P16.13 PROTEIN-RELATED"/>
    <property type="match status" value="1"/>
</dbReference>
<dbReference type="EMBL" id="CM031823">
    <property type="protein sequence ID" value="KAG6627412.1"/>
    <property type="molecule type" value="Genomic_DNA"/>
</dbReference>
<organism evidence="2 3">
    <name type="scientific">Carya illinoinensis</name>
    <name type="common">Pecan</name>
    <dbReference type="NCBI Taxonomy" id="32201"/>
    <lineage>
        <taxon>Eukaryota</taxon>
        <taxon>Viridiplantae</taxon>
        <taxon>Streptophyta</taxon>
        <taxon>Embryophyta</taxon>
        <taxon>Tracheophyta</taxon>
        <taxon>Spermatophyta</taxon>
        <taxon>Magnoliopsida</taxon>
        <taxon>eudicotyledons</taxon>
        <taxon>Gunneridae</taxon>
        <taxon>Pentapetalae</taxon>
        <taxon>rosids</taxon>
        <taxon>fabids</taxon>
        <taxon>Fagales</taxon>
        <taxon>Juglandaceae</taxon>
        <taxon>Carya</taxon>
    </lineage>
</organism>
<protein>
    <submittedName>
        <fullName evidence="2">Uncharacterized protein</fullName>
    </submittedName>
</protein>
<evidence type="ECO:0000313" key="2">
    <source>
        <dbReference type="EMBL" id="KAG6627412.1"/>
    </source>
</evidence>
<feature type="region of interest" description="Disordered" evidence="1">
    <location>
        <begin position="141"/>
        <end position="171"/>
    </location>
</feature>
<name>A0A8T1NBU2_CARIL</name>
<accession>A0A8T1NBU2</accession>
<dbReference type="Proteomes" id="UP000811609">
    <property type="component" value="Chromosome 15"/>
</dbReference>
<feature type="compositionally biased region" description="Basic and acidic residues" evidence="1">
    <location>
        <begin position="90"/>
        <end position="103"/>
    </location>
</feature>
<dbReference type="PANTHER" id="PTHR33237:SF46">
    <property type="entry name" value="OS01G0606100 PROTEIN"/>
    <property type="match status" value="1"/>
</dbReference>
<gene>
    <name evidence="2" type="ORF">CIPAW_15G125800</name>
</gene>
<feature type="region of interest" description="Disordered" evidence="1">
    <location>
        <begin position="40"/>
        <end position="70"/>
    </location>
</feature>